<dbReference type="Proteomes" id="UP001162480">
    <property type="component" value="Chromosome 18"/>
</dbReference>
<evidence type="ECO:0000256" key="1">
    <source>
        <dbReference type="ARBA" id="ARBA00003520"/>
    </source>
</evidence>
<name>A0AA36BLL9_OCTVU</name>
<dbReference type="EMBL" id="OX597831">
    <property type="protein sequence ID" value="CAI9735797.1"/>
    <property type="molecule type" value="Genomic_DNA"/>
</dbReference>
<dbReference type="AlphaFoldDB" id="A0AA36BLL9"/>
<reference evidence="3" key="1">
    <citation type="submission" date="2023-08" db="EMBL/GenBank/DDBJ databases">
        <authorList>
            <person name="Alioto T."/>
            <person name="Alioto T."/>
            <person name="Gomez Garrido J."/>
        </authorList>
    </citation>
    <scope>NUCLEOTIDE SEQUENCE</scope>
</reference>
<accession>A0AA36BLL9</accession>
<sequence length="456" mass="51306">MPLYEASVFPAVIFDIGTAYTKCGFAGEMGPRYIIPSQVKNRKGETQNVWDYKNSKELYENLKEFLKHLYFRHITMKSQDRRVVVCESLLCPTVFRETLAKVLFQYFEVPSVYFVPSHLTPLYTLGIGCGLVMDVGYKEASVIPIYEWTPVLRGLQILPLAGKAIHENLRVLLENSNNQAGNDKAAVKRPPVDDLTEEVLEDIKVRCCFVTNINRAKQILSVYCGKEDSSKLPPSPPDVEYPFNGDSFLHISGRVREEACEVLFEQDNEEMSLSTMILDSLIKCPIDTRRELAENLILTGGTCQLPGFYSRLQKELYDQLSKPRYSEKLKIQTFKFHQPPCIENYTAWLGGAIAGAMITLPGRSVSRESFMENNTLPDWYIPESAADPDVEGFKNVDMDPGDVDEVEYIFVDAVLDESSSLGLNLPVHIRYAAHSCNLVASVDTDKALDSASFKSA</sequence>
<evidence type="ECO:0000256" key="2">
    <source>
        <dbReference type="RuleBase" id="RU000487"/>
    </source>
</evidence>
<dbReference type="SMART" id="SM00268">
    <property type="entry name" value="ACTIN"/>
    <property type="match status" value="1"/>
</dbReference>
<gene>
    <name evidence="3" type="ORF">OCTVUL_1B004796</name>
</gene>
<protein>
    <recommendedName>
        <fullName evidence="5">Actin-related protein 10</fullName>
    </recommendedName>
</protein>
<organism evidence="3 4">
    <name type="scientific">Octopus vulgaris</name>
    <name type="common">Common octopus</name>
    <dbReference type="NCBI Taxonomy" id="6645"/>
    <lineage>
        <taxon>Eukaryota</taxon>
        <taxon>Metazoa</taxon>
        <taxon>Spiralia</taxon>
        <taxon>Lophotrochozoa</taxon>
        <taxon>Mollusca</taxon>
        <taxon>Cephalopoda</taxon>
        <taxon>Coleoidea</taxon>
        <taxon>Octopodiformes</taxon>
        <taxon>Octopoda</taxon>
        <taxon>Incirrata</taxon>
        <taxon>Octopodidae</taxon>
        <taxon>Octopus</taxon>
    </lineage>
</organism>
<dbReference type="SUPFAM" id="SSF53067">
    <property type="entry name" value="Actin-like ATPase domain"/>
    <property type="match status" value="2"/>
</dbReference>
<comment type="similarity">
    <text evidence="2">Belongs to the actin family.</text>
</comment>
<proteinExistence type="inferred from homology"/>
<comment type="function">
    <text evidence="1">Actins are highly conserved proteins that are involved in various types of cell motility and are ubiquitously expressed in all eukaryotic cells.</text>
</comment>
<dbReference type="Gene3D" id="3.30.420.40">
    <property type="match status" value="2"/>
</dbReference>
<keyword evidence="4" id="KW-1185">Reference proteome</keyword>
<dbReference type="Gene3D" id="3.90.640.10">
    <property type="entry name" value="Actin, Chain A, domain 4"/>
    <property type="match status" value="1"/>
</dbReference>
<dbReference type="InterPro" id="IPR043129">
    <property type="entry name" value="ATPase_NBD"/>
</dbReference>
<dbReference type="CDD" id="cd10207">
    <property type="entry name" value="ASKHA_NBD_Arp10"/>
    <property type="match status" value="1"/>
</dbReference>
<dbReference type="Pfam" id="PF00022">
    <property type="entry name" value="Actin"/>
    <property type="match status" value="1"/>
</dbReference>
<evidence type="ECO:0000313" key="4">
    <source>
        <dbReference type="Proteomes" id="UP001162480"/>
    </source>
</evidence>
<dbReference type="InterPro" id="IPR004000">
    <property type="entry name" value="Actin"/>
</dbReference>
<evidence type="ECO:0008006" key="5">
    <source>
        <dbReference type="Google" id="ProtNLM"/>
    </source>
</evidence>
<dbReference type="PANTHER" id="PTHR11937">
    <property type="entry name" value="ACTIN"/>
    <property type="match status" value="1"/>
</dbReference>
<evidence type="ECO:0000313" key="3">
    <source>
        <dbReference type="EMBL" id="CAI9735797.1"/>
    </source>
</evidence>